<evidence type="ECO:0000256" key="1">
    <source>
        <dbReference type="ARBA" id="ARBA00004245"/>
    </source>
</evidence>
<dbReference type="GO" id="GO:0005856">
    <property type="term" value="C:cytoskeleton"/>
    <property type="evidence" value="ECO:0007669"/>
    <property type="project" value="UniProtKB-SubCell"/>
</dbReference>
<sequence length="593" mass="65805">MEIETRVISHTKKTIVKTIEPAEIVSMSSRTTNRKLYGKDLSAYDDVDVETLLDQLTPEEIDILSREVDPDDNLLPAEQRCSYKCAKSPTGPLDRKKLIEHINREAIETPDVPDLVPYEAGKVRGKRWIPPPQPMTKQEEEIRIDLGDEYEQALSGANDDELVDLAAILGLHSMMNQDQYHASLLDKDTPVGLGWDGITKATRYKPLPPLPPNPTDVEESIQQVKQDDSALKELNWNNIQNVSDEKFERLFEALKGNTRLESLSLCNVGLKDKPAHKLCEALERNSTLRVLNVESNFLTPPMIRDLVKSILVQKTLEEFRAANQSPSVLGNKIEMEICQLIEKNPNLLRLGMHFEYNDVQNRVVNHMQKNCDKWWRQERLIENVAVSRTFVLQGGMATLAAGQTPTPHPSPIPPTPEPADKSREEELVSTASTRDESKNFGGDFSEEDLLDGEEESMAGVSQSMGGREEVESPMVSQPMGKEEAESPIGGKEEVERKEVSEERKKAVAPAEPGGRQEVESPAISQPIGRDEVASPHESLEGLILPGSEEMSSGGSYGGRSEVESPFEAGAEPEKVGGASKETKWGEDDLSDAE</sequence>
<dbReference type="InterPro" id="IPR004934">
    <property type="entry name" value="TMOD"/>
</dbReference>
<dbReference type="AlphaFoldDB" id="A0A7R8ZIR7"/>
<dbReference type="EMBL" id="OB660120">
    <property type="protein sequence ID" value="CAD7222905.1"/>
    <property type="molecule type" value="Genomic_DNA"/>
</dbReference>
<dbReference type="SMART" id="SM00368">
    <property type="entry name" value="LRR_RI"/>
    <property type="match status" value="2"/>
</dbReference>
<dbReference type="GO" id="GO:0007015">
    <property type="term" value="P:actin filament organization"/>
    <property type="evidence" value="ECO:0007669"/>
    <property type="project" value="TreeGrafter"/>
</dbReference>
<evidence type="ECO:0000256" key="2">
    <source>
        <dbReference type="ARBA" id="ARBA00022490"/>
    </source>
</evidence>
<feature type="compositionally biased region" description="Pro residues" evidence="4">
    <location>
        <begin position="406"/>
        <end position="417"/>
    </location>
</feature>
<gene>
    <name evidence="5" type="ORF">CTOB1V02_LOCUS901</name>
</gene>
<dbReference type="FunFam" id="3.80.10.10:FF:000099">
    <property type="entry name" value="Tropomodulin, isoform C"/>
    <property type="match status" value="1"/>
</dbReference>
<reference evidence="5" key="1">
    <citation type="submission" date="2020-11" db="EMBL/GenBank/DDBJ databases">
        <authorList>
            <person name="Tran Van P."/>
        </authorList>
    </citation>
    <scope>NUCLEOTIDE SEQUENCE</scope>
</reference>
<protein>
    <submittedName>
        <fullName evidence="5">Uncharacterized protein</fullName>
    </submittedName>
</protein>
<dbReference type="GO" id="GO:0005523">
    <property type="term" value="F:tropomyosin binding"/>
    <property type="evidence" value="ECO:0007669"/>
    <property type="project" value="InterPro"/>
</dbReference>
<organism evidence="5">
    <name type="scientific">Cyprideis torosa</name>
    <dbReference type="NCBI Taxonomy" id="163714"/>
    <lineage>
        <taxon>Eukaryota</taxon>
        <taxon>Metazoa</taxon>
        <taxon>Ecdysozoa</taxon>
        <taxon>Arthropoda</taxon>
        <taxon>Crustacea</taxon>
        <taxon>Oligostraca</taxon>
        <taxon>Ostracoda</taxon>
        <taxon>Podocopa</taxon>
        <taxon>Podocopida</taxon>
        <taxon>Cytherocopina</taxon>
        <taxon>Cytheroidea</taxon>
        <taxon>Cytherideidae</taxon>
        <taxon>Cyprideis</taxon>
    </lineage>
</organism>
<dbReference type="PANTHER" id="PTHR10901">
    <property type="entry name" value="TROPOMODULIN"/>
    <property type="match status" value="1"/>
</dbReference>
<dbReference type="OrthoDB" id="2163268at2759"/>
<feature type="compositionally biased region" description="Acidic residues" evidence="4">
    <location>
        <begin position="444"/>
        <end position="456"/>
    </location>
</feature>
<feature type="compositionally biased region" description="Basic and acidic residues" evidence="4">
    <location>
        <begin position="480"/>
        <end position="505"/>
    </location>
</feature>
<dbReference type="GO" id="GO:0030239">
    <property type="term" value="P:myofibril assembly"/>
    <property type="evidence" value="ECO:0007669"/>
    <property type="project" value="TreeGrafter"/>
</dbReference>
<keyword evidence="2" id="KW-0963">Cytoplasm</keyword>
<evidence type="ECO:0000313" key="5">
    <source>
        <dbReference type="EMBL" id="CAD7222905.1"/>
    </source>
</evidence>
<accession>A0A7R8ZIR7</accession>
<dbReference type="Pfam" id="PF03250">
    <property type="entry name" value="Tropomodulin"/>
    <property type="match status" value="1"/>
</dbReference>
<feature type="region of interest" description="Disordered" evidence="4">
    <location>
        <begin position="400"/>
        <end position="593"/>
    </location>
</feature>
<dbReference type="SUPFAM" id="SSF52047">
    <property type="entry name" value="RNI-like"/>
    <property type="match status" value="1"/>
</dbReference>
<dbReference type="Gene3D" id="3.80.10.10">
    <property type="entry name" value="Ribonuclease Inhibitor"/>
    <property type="match status" value="1"/>
</dbReference>
<evidence type="ECO:0000256" key="3">
    <source>
        <dbReference type="ARBA" id="ARBA00023212"/>
    </source>
</evidence>
<dbReference type="GO" id="GO:0051694">
    <property type="term" value="P:pointed-end actin filament capping"/>
    <property type="evidence" value="ECO:0007669"/>
    <property type="project" value="InterPro"/>
</dbReference>
<comment type="subcellular location">
    <subcellularLocation>
        <location evidence="1">Cytoplasm</location>
        <location evidence="1">Cytoskeleton</location>
    </subcellularLocation>
</comment>
<dbReference type="InterPro" id="IPR032675">
    <property type="entry name" value="LRR_dom_sf"/>
</dbReference>
<keyword evidence="3" id="KW-0206">Cytoskeleton</keyword>
<dbReference type="PANTHER" id="PTHR10901:SF6">
    <property type="entry name" value="TROPOMODULIN, ISOFORM N"/>
    <property type="match status" value="1"/>
</dbReference>
<dbReference type="GO" id="GO:0030016">
    <property type="term" value="C:myofibril"/>
    <property type="evidence" value="ECO:0007669"/>
    <property type="project" value="TreeGrafter"/>
</dbReference>
<evidence type="ECO:0000256" key="4">
    <source>
        <dbReference type="SAM" id="MobiDB-lite"/>
    </source>
</evidence>
<feature type="compositionally biased region" description="Basic and acidic residues" evidence="4">
    <location>
        <begin position="528"/>
        <end position="539"/>
    </location>
</feature>
<name>A0A7R8ZIR7_9CRUS</name>
<proteinExistence type="predicted"/>